<comment type="similarity">
    <text evidence="2">Belongs to the nucleoporin GLFG family.</text>
</comment>
<dbReference type="OrthoDB" id="3797628at2759"/>
<proteinExistence type="inferred from homology"/>
<dbReference type="GO" id="GO:0003723">
    <property type="term" value="F:RNA binding"/>
    <property type="evidence" value="ECO:0007669"/>
    <property type="project" value="TreeGrafter"/>
</dbReference>
<keyword evidence="8" id="KW-0539">Nucleus</keyword>
<name>A0A0B2UGM7_9MICR</name>
<evidence type="ECO:0000313" key="11">
    <source>
        <dbReference type="EMBL" id="KHN70211.1"/>
    </source>
</evidence>
<reference evidence="11 12" key="1">
    <citation type="journal article" date="2014" name="MBio">
        <title>The Ordospora colligata genome; evolution of extreme reduction in microsporidia and host-to-parasite horizontal gene transfer.</title>
        <authorList>
            <person name="Pombert J.-F."/>
            <person name="Haag K.L."/>
            <person name="Beidas S."/>
            <person name="Ebert D."/>
            <person name="Keeling P.J."/>
        </authorList>
    </citation>
    <scope>NUCLEOTIDE SEQUENCE [LARGE SCALE GENOMIC DNA]</scope>
    <source>
        <strain evidence="11 12">OC4</strain>
    </source>
</reference>
<feature type="region of interest" description="Disordered" evidence="9">
    <location>
        <begin position="1"/>
        <end position="235"/>
    </location>
</feature>
<dbReference type="Gene3D" id="3.30.1610.10">
    <property type="entry name" value="Peptidase S59, nucleoporin"/>
    <property type="match status" value="1"/>
</dbReference>
<evidence type="ECO:0000256" key="5">
    <source>
        <dbReference type="ARBA" id="ARBA00022927"/>
    </source>
</evidence>
<dbReference type="PROSITE" id="PS51434">
    <property type="entry name" value="NUP_C"/>
    <property type="match status" value="1"/>
</dbReference>
<accession>A0A0B2UGM7</accession>
<protein>
    <submittedName>
        <fullName evidence="11">Nucleoporin autopeptidase domain-containing protein</fullName>
    </submittedName>
</protein>
<dbReference type="Gene3D" id="1.10.10.2360">
    <property type="match status" value="1"/>
</dbReference>
<keyword evidence="5" id="KW-0653">Protein transport</keyword>
<dbReference type="EMBL" id="JOKQ01000002">
    <property type="protein sequence ID" value="KHN70211.1"/>
    <property type="molecule type" value="Genomic_DNA"/>
</dbReference>
<dbReference type="HOGENOM" id="CLU_417429_0_0_1"/>
<dbReference type="GO" id="GO:0000973">
    <property type="term" value="P:post-transcriptional tethering of RNA polymerase II gene DNA at nuclear periphery"/>
    <property type="evidence" value="ECO:0007669"/>
    <property type="project" value="TreeGrafter"/>
</dbReference>
<feature type="compositionally biased region" description="Low complexity" evidence="9">
    <location>
        <begin position="377"/>
        <end position="389"/>
    </location>
</feature>
<evidence type="ECO:0000256" key="7">
    <source>
        <dbReference type="ARBA" id="ARBA00023132"/>
    </source>
</evidence>
<feature type="compositionally biased region" description="Low complexity" evidence="9">
    <location>
        <begin position="99"/>
        <end position="119"/>
    </location>
</feature>
<evidence type="ECO:0000256" key="6">
    <source>
        <dbReference type="ARBA" id="ARBA00023010"/>
    </source>
</evidence>
<gene>
    <name evidence="11" type="ORF">M896_020470</name>
</gene>
<comment type="caution">
    <text evidence="11">The sequence shown here is derived from an EMBL/GenBank/DDBJ whole genome shotgun (WGS) entry which is preliminary data.</text>
</comment>
<dbReference type="GO" id="GO:0006405">
    <property type="term" value="P:RNA export from nucleus"/>
    <property type="evidence" value="ECO:0007669"/>
    <property type="project" value="TreeGrafter"/>
</dbReference>
<feature type="compositionally biased region" description="Polar residues" evidence="9">
    <location>
        <begin position="330"/>
        <end position="376"/>
    </location>
</feature>
<keyword evidence="6" id="KW-0811">Translocation</keyword>
<feature type="compositionally biased region" description="Low complexity" evidence="9">
    <location>
        <begin position="147"/>
        <end position="164"/>
    </location>
</feature>
<keyword evidence="7" id="KW-0906">Nuclear pore complex</keyword>
<comment type="subcellular location">
    <subcellularLocation>
        <location evidence="1">Nucleus</location>
        <location evidence="1">Nuclear pore complex</location>
    </subcellularLocation>
</comment>
<feature type="compositionally biased region" description="Polar residues" evidence="9">
    <location>
        <begin position="165"/>
        <end position="232"/>
    </location>
</feature>
<evidence type="ECO:0000259" key="10">
    <source>
        <dbReference type="PROSITE" id="PS51434"/>
    </source>
</evidence>
<feature type="compositionally biased region" description="Low complexity" evidence="9">
    <location>
        <begin position="1"/>
        <end position="16"/>
    </location>
</feature>
<dbReference type="RefSeq" id="XP_014564253.1">
    <property type="nucleotide sequence ID" value="XM_014708767.1"/>
</dbReference>
<dbReference type="InParanoid" id="A0A0B2UGM7"/>
<dbReference type="STRING" id="1354746.A0A0B2UGM7"/>
<evidence type="ECO:0000256" key="2">
    <source>
        <dbReference type="ARBA" id="ARBA00008926"/>
    </source>
</evidence>
<dbReference type="VEuPathDB" id="MicrosporidiaDB:M896_020470"/>
<dbReference type="GO" id="GO:0017056">
    <property type="term" value="F:structural constituent of nuclear pore"/>
    <property type="evidence" value="ECO:0007669"/>
    <property type="project" value="InterPro"/>
</dbReference>
<feature type="compositionally biased region" description="Polar residues" evidence="9">
    <location>
        <begin position="27"/>
        <end position="42"/>
    </location>
</feature>
<dbReference type="AlphaFoldDB" id="A0A0B2UGM7"/>
<sequence>MDQGNMNKFFNSSSFFTQTPQKDKQGQYGSTQQPSMFGQPQSGYGGMQNPFTQGSSSGVKSGVFGSSGPTSFGTGTPFGGAGAAPSTNTGMFGQSFGGQQPLSMPPSVSSQPQSSMSSMPRFGSSNAFGGASNIFGSTTSNPNTIVPTSSSFGTPSTTASSFAPQQSGIFGQSSQTQAPAFSMGMQSMAQPQQTSPWGQSSTASNPFGTNQSLFSNDKGTSMSMPGYGTSTGTRDHTYMQRKIREDNGGDVSLIHINGNEHYMHKSVEELRSEDYSLGRKPTVGGALTEPRGYSGYGGMYGTANNTVSDNRGQMPSTLGTGATGSGFQPFISTQSTPTQSMPVSGTSVLGQQTSTFGLGSSVSQPAFASQPSSTGFSLSQQPLQTTTSTNEPENPFLQSRTQSQPVFGITASNMQTSTVNPSMNTFAFTPMQQTQPMPAQQMFGTMNQGTQPQVQQGYESQGYVQQQKADFSDPFLVKNIKFEKAEKEHIPLNKVFPQPVFKEDKKTSRISLSFRPPKQLSRENVYTIPSIDDIKHMKEVHNLIIGFEDKGRIEYLDTVNASEVTMANIQSKVYFSKDSVVVNDPVGVGLNRRARVYVEGVFPYSRSLGDYIRGEQKQFPLKGIQERFVYGLKSDAVRKFVGYEYERGTYVYDVNHF</sequence>
<dbReference type="InterPro" id="IPR007230">
    <property type="entry name" value="Nup98_auto-Pept-S59_dom"/>
</dbReference>
<evidence type="ECO:0000313" key="12">
    <source>
        <dbReference type="Proteomes" id="UP000031056"/>
    </source>
</evidence>
<dbReference type="PANTHER" id="PTHR23198">
    <property type="entry name" value="NUCLEOPORIN"/>
    <property type="match status" value="1"/>
</dbReference>
<feature type="compositionally biased region" description="Polar residues" evidence="9">
    <location>
        <begin position="134"/>
        <end position="146"/>
    </location>
</feature>
<dbReference type="GO" id="GO:0006606">
    <property type="term" value="P:protein import into nucleus"/>
    <property type="evidence" value="ECO:0007669"/>
    <property type="project" value="TreeGrafter"/>
</dbReference>
<dbReference type="GO" id="GO:0051028">
    <property type="term" value="P:mRNA transport"/>
    <property type="evidence" value="ECO:0007669"/>
    <property type="project" value="UniProtKB-KW"/>
</dbReference>
<dbReference type="GeneID" id="26261142"/>
<feature type="compositionally biased region" description="Low complexity" evidence="9">
    <location>
        <begin position="54"/>
        <end position="75"/>
    </location>
</feature>
<evidence type="ECO:0000256" key="1">
    <source>
        <dbReference type="ARBA" id="ARBA00004567"/>
    </source>
</evidence>
<dbReference type="GO" id="GO:0008139">
    <property type="term" value="F:nuclear localization sequence binding"/>
    <property type="evidence" value="ECO:0007669"/>
    <property type="project" value="TreeGrafter"/>
</dbReference>
<dbReference type="InterPro" id="IPR036903">
    <property type="entry name" value="Nup98_auto-Pept-S59_dom_sf"/>
</dbReference>
<dbReference type="GO" id="GO:0044614">
    <property type="term" value="C:nuclear pore cytoplasmic filaments"/>
    <property type="evidence" value="ECO:0007669"/>
    <property type="project" value="TreeGrafter"/>
</dbReference>
<dbReference type="Proteomes" id="UP000031056">
    <property type="component" value="Unassembled WGS sequence"/>
</dbReference>
<dbReference type="PANTHER" id="PTHR23198:SF6">
    <property type="entry name" value="NUCLEAR PORE COMPLEX PROTEIN NUP98-NUP96"/>
    <property type="match status" value="1"/>
</dbReference>
<dbReference type="GO" id="GO:0034398">
    <property type="term" value="P:telomere tethering at nuclear periphery"/>
    <property type="evidence" value="ECO:0007669"/>
    <property type="project" value="TreeGrafter"/>
</dbReference>
<dbReference type="SUPFAM" id="SSF82215">
    <property type="entry name" value="C-terminal autoproteolytic domain of nucleoporin nup98"/>
    <property type="match status" value="1"/>
</dbReference>
<feature type="domain" description="Peptidase S59" evidence="10">
    <location>
        <begin position="513"/>
        <end position="657"/>
    </location>
</feature>
<keyword evidence="12" id="KW-1185">Reference proteome</keyword>
<keyword evidence="3" id="KW-0813">Transport</keyword>
<keyword evidence="4" id="KW-0509">mRNA transport</keyword>
<evidence type="ECO:0000256" key="9">
    <source>
        <dbReference type="SAM" id="MobiDB-lite"/>
    </source>
</evidence>
<feature type="region of interest" description="Disordered" evidence="9">
    <location>
        <begin position="323"/>
        <end position="398"/>
    </location>
</feature>
<evidence type="ECO:0000256" key="8">
    <source>
        <dbReference type="ARBA" id="ARBA00023242"/>
    </source>
</evidence>
<evidence type="ECO:0000256" key="3">
    <source>
        <dbReference type="ARBA" id="ARBA00022448"/>
    </source>
</evidence>
<evidence type="ECO:0000256" key="4">
    <source>
        <dbReference type="ARBA" id="ARBA00022816"/>
    </source>
</evidence>
<dbReference type="Pfam" id="PF04096">
    <property type="entry name" value="Nucleoporin2"/>
    <property type="match status" value="1"/>
</dbReference>
<dbReference type="InterPro" id="IPR037665">
    <property type="entry name" value="Nucleoporin_S59-like"/>
</dbReference>
<organism evidence="11 12">
    <name type="scientific">Ordospora colligata OC4</name>
    <dbReference type="NCBI Taxonomy" id="1354746"/>
    <lineage>
        <taxon>Eukaryota</taxon>
        <taxon>Fungi</taxon>
        <taxon>Fungi incertae sedis</taxon>
        <taxon>Microsporidia</taxon>
        <taxon>Ordosporidae</taxon>
        <taxon>Ordospora</taxon>
    </lineage>
</organism>